<dbReference type="Proteomes" id="UP000635245">
    <property type="component" value="Unassembled WGS sequence"/>
</dbReference>
<evidence type="ECO:0000313" key="5">
    <source>
        <dbReference type="EMBL" id="MBK1787872.1"/>
    </source>
</evidence>
<evidence type="ECO:0000256" key="2">
    <source>
        <dbReference type="ARBA" id="ARBA00023033"/>
    </source>
</evidence>
<evidence type="ECO:0000259" key="4">
    <source>
        <dbReference type="Pfam" id="PF01494"/>
    </source>
</evidence>
<evidence type="ECO:0000256" key="1">
    <source>
        <dbReference type="ARBA" id="ARBA00023002"/>
    </source>
</evidence>
<keyword evidence="2" id="KW-0503">Monooxygenase</keyword>
<dbReference type="SUPFAM" id="SSF54373">
    <property type="entry name" value="FAD-linked reductases, C-terminal domain"/>
    <property type="match status" value="1"/>
</dbReference>
<evidence type="ECO:0000313" key="6">
    <source>
        <dbReference type="Proteomes" id="UP000635245"/>
    </source>
</evidence>
<dbReference type="PANTHER" id="PTHR13789">
    <property type="entry name" value="MONOOXYGENASE"/>
    <property type="match status" value="1"/>
</dbReference>
<dbReference type="PANTHER" id="PTHR13789:SF268">
    <property type="entry name" value="5-METHYLPHENAZINE-1-CARBOXYLATE 1-MONOOXYGENASE"/>
    <property type="match status" value="1"/>
</dbReference>
<accession>A0A934V6T6</accession>
<keyword evidence="1" id="KW-0560">Oxidoreductase</keyword>
<name>A0A934V6T6_9PSEU</name>
<dbReference type="Gene3D" id="3.30.9.30">
    <property type="match status" value="1"/>
</dbReference>
<gene>
    <name evidence="5" type="ORF">JHE00_26380</name>
</gene>
<sequence length="425" mass="45541">MRVVIAGAGIGGLATALGLHAVGITDVLVAEAVGEIKPLGVGINVLPHAVRELTELGLADELAAIAVATGELAYFNRFGQRIWSEPRGVGAGYHWPQFSLHRGLLQELLLTAVRQRLGADAVRCGMPLTGFSDGPSGAVATFAGHAPVQCDLLVGADGIHSATRRVFEPQEGSPPWNGQVLWRGVSRGRPFLTGRSMIMAGDADEKFVAYPIAGPDADGTQPINWIAERPLGRDAVDRGKWNRPVDVAEILTHFGDWRFDWLDVAGVIRAAEVAYEYPMVDREPLSRWSGEHVTLLGDAAHAMYPIGSNGASQAILDARVLASALATSANVRSALARYEQERRPATTGIQLANRGMGPEVVMNLAAERAPQGFTDIDEVLPLAERREIAARYKQTAGFDPAVLNERPSYDVPPADRESSTADSPR</sequence>
<reference evidence="5" key="1">
    <citation type="submission" date="2020-12" db="EMBL/GenBank/DDBJ databases">
        <title>Prauserella sp. ASG 168, a novel actinomycete isolated from cave rock.</title>
        <authorList>
            <person name="Suriyachadkun C."/>
        </authorList>
    </citation>
    <scope>NUCLEOTIDE SEQUENCE</scope>
    <source>
        <strain evidence="5">ASG 168</strain>
    </source>
</reference>
<feature type="region of interest" description="Disordered" evidence="3">
    <location>
        <begin position="401"/>
        <end position="425"/>
    </location>
</feature>
<dbReference type="InterPro" id="IPR002938">
    <property type="entry name" value="FAD-bd"/>
</dbReference>
<keyword evidence="6" id="KW-1185">Reference proteome</keyword>
<dbReference type="EMBL" id="JAENJH010000008">
    <property type="protein sequence ID" value="MBK1787872.1"/>
    <property type="molecule type" value="Genomic_DNA"/>
</dbReference>
<dbReference type="NCBIfam" id="NF005720">
    <property type="entry name" value="PRK07538.1"/>
    <property type="match status" value="1"/>
</dbReference>
<dbReference type="Pfam" id="PF01494">
    <property type="entry name" value="FAD_binding_3"/>
    <property type="match status" value="2"/>
</dbReference>
<proteinExistence type="predicted"/>
<feature type="compositionally biased region" description="Basic and acidic residues" evidence="3">
    <location>
        <begin position="413"/>
        <end position="425"/>
    </location>
</feature>
<dbReference type="Gene3D" id="3.50.50.60">
    <property type="entry name" value="FAD/NAD(P)-binding domain"/>
    <property type="match status" value="1"/>
</dbReference>
<dbReference type="AlphaFoldDB" id="A0A934V6T6"/>
<dbReference type="PRINTS" id="PR00420">
    <property type="entry name" value="RNGMNOXGNASE"/>
</dbReference>
<dbReference type="GO" id="GO:0071949">
    <property type="term" value="F:FAD binding"/>
    <property type="evidence" value="ECO:0007669"/>
    <property type="project" value="InterPro"/>
</dbReference>
<organism evidence="5 6">
    <name type="scientific">Prauserella cavernicola</name>
    <dbReference type="NCBI Taxonomy" id="2800127"/>
    <lineage>
        <taxon>Bacteria</taxon>
        <taxon>Bacillati</taxon>
        <taxon>Actinomycetota</taxon>
        <taxon>Actinomycetes</taxon>
        <taxon>Pseudonocardiales</taxon>
        <taxon>Pseudonocardiaceae</taxon>
        <taxon>Prauserella</taxon>
    </lineage>
</organism>
<dbReference type="InterPro" id="IPR036188">
    <property type="entry name" value="FAD/NAD-bd_sf"/>
</dbReference>
<feature type="domain" description="FAD-binding" evidence="4">
    <location>
        <begin position="285"/>
        <end position="347"/>
    </location>
</feature>
<dbReference type="SUPFAM" id="SSF51905">
    <property type="entry name" value="FAD/NAD(P)-binding domain"/>
    <property type="match status" value="1"/>
</dbReference>
<dbReference type="RefSeq" id="WP_200323030.1">
    <property type="nucleotide sequence ID" value="NZ_JAENJH010000008.1"/>
</dbReference>
<dbReference type="InterPro" id="IPR050493">
    <property type="entry name" value="FAD-dep_Monooxygenase_BioMet"/>
</dbReference>
<dbReference type="GO" id="GO:0004497">
    <property type="term" value="F:monooxygenase activity"/>
    <property type="evidence" value="ECO:0007669"/>
    <property type="project" value="UniProtKB-KW"/>
</dbReference>
<feature type="domain" description="FAD-binding" evidence="4">
    <location>
        <begin position="2"/>
        <end position="165"/>
    </location>
</feature>
<evidence type="ECO:0000256" key="3">
    <source>
        <dbReference type="SAM" id="MobiDB-lite"/>
    </source>
</evidence>
<protein>
    <submittedName>
        <fullName evidence="5">Flavin-dependent oxidoreductase</fullName>
    </submittedName>
</protein>
<comment type="caution">
    <text evidence="5">The sequence shown here is derived from an EMBL/GenBank/DDBJ whole genome shotgun (WGS) entry which is preliminary data.</text>
</comment>